<accession>A0A1U7YF46</accession>
<keyword evidence="1" id="KW-1133">Transmembrane helix</keyword>
<keyword evidence="1" id="KW-0812">Transmembrane</keyword>
<protein>
    <submittedName>
        <fullName evidence="3">Uncharacterized protein LOC104246468</fullName>
    </submittedName>
</protein>
<evidence type="ECO:0000313" key="3">
    <source>
        <dbReference type="RefSeq" id="XP_009800581.1"/>
    </source>
</evidence>
<name>A0A1U7YF46_NICSY</name>
<feature type="non-terminal residue" evidence="3">
    <location>
        <position position="1"/>
    </location>
</feature>
<keyword evidence="1" id="KW-0472">Membrane</keyword>
<dbReference type="RefSeq" id="XP_009800581.1">
    <property type="nucleotide sequence ID" value="XM_009802279.1"/>
</dbReference>
<feature type="transmembrane region" description="Helical" evidence="1">
    <location>
        <begin position="15"/>
        <end position="37"/>
    </location>
</feature>
<dbReference type="Proteomes" id="UP000189701">
    <property type="component" value="Unplaced"/>
</dbReference>
<dbReference type="AlphaFoldDB" id="A0A1U7YF46"/>
<evidence type="ECO:0000256" key="1">
    <source>
        <dbReference type="SAM" id="Phobius"/>
    </source>
</evidence>
<organism evidence="2 3">
    <name type="scientific">Nicotiana sylvestris</name>
    <name type="common">Wood tobacco</name>
    <name type="synonym">South American tobacco</name>
    <dbReference type="NCBI Taxonomy" id="4096"/>
    <lineage>
        <taxon>Eukaryota</taxon>
        <taxon>Viridiplantae</taxon>
        <taxon>Streptophyta</taxon>
        <taxon>Embryophyta</taxon>
        <taxon>Tracheophyta</taxon>
        <taxon>Spermatophyta</taxon>
        <taxon>Magnoliopsida</taxon>
        <taxon>eudicotyledons</taxon>
        <taxon>Gunneridae</taxon>
        <taxon>Pentapetalae</taxon>
        <taxon>asterids</taxon>
        <taxon>lamiids</taxon>
        <taxon>Solanales</taxon>
        <taxon>Solanaceae</taxon>
        <taxon>Nicotianoideae</taxon>
        <taxon>Nicotianeae</taxon>
        <taxon>Nicotiana</taxon>
    </lineage>
</organism>
<keyword evidence="2" id="KW-1185">Reference proteome</keyword>
<evidence type="ECO:0000313" key="2">
    <source>
        <dbReference type="Proteomes" id="UP000189701"/>
    </source>
</evidence>
<sequence>VAECKNTHFKSPWTVVAFIAAIFFILLQVADTVLAGIQTYFAAHPK</sequence>
<reference evidence="2" key="1">
    <citation type="journal article" date="2013" name="Genome Biol.">
        <title>Reference genomes and transcriptomes of Nicotiana sylvestris and Nicotiana tomentosiformis.</title>
        <authorList>
            <person name="Sierro N."/>
            <person name="Battey J.N."/>
            <person name="Ouadi S."/>
            <person name="Bovet L."/>
            <person name="Goepfert S."/>
            <person name="Bakaher N."/>
            <person name="Peitsch M.C."/>
            <person name="Ivanov N.V."/>
        </authorList>
    </citation>
    <scope>NUCLEOTIDE SEQUENCE [LARGE SCALE GENOMIC DNA]</scope>
</reference>
<reference evidence="3" key="2">
    <citation type="submission" date="2025-08" db="UniProtKB">
        <authorList>
            <consortium name="RefSeq"/>
        </authorList>
    </citation>
    <scope>IDENTIFICATION</scope>
    <source>
        <tissue evidence="3">Leaf</tissue>
    </source>
</reference>
<proteinExistence type="predicted"/>
<gene>
    <name evidence="3" type="primary">LOC104246468</name>
</gene>